<evidence type="ECO:0000256" key="4">
    <source>
        <dbReference type="SAM" id="Phobius"/>
    </source>
</evidence>
<keyword evidence="3 4" id="KW-0472">Membrane</keyword>
<dbReference type="InterPro" id="IPR011701">
    <property type="entry name" value="MFS"/>
</dbReference>
<organism evidence="5 6">
    <name type="scientific">Tangfeifania diversioriginum</name>
    <dbReference type="NCBI Taxonomy" id="1168035"/>
    <lineage>
        <taxon>Bacteria</taxon>
        <taxon>Pseudomonadati</taxon>
        <taxon>Bacteroidota</taxon>
        <taxon>Bacteroidia</taxon>
        <taxon>Marinilabiliales</taxon>
        <taxon>Prolixibacteraceae</taxon>
        <taxon>Tangfeifania</taxon>
    </lineage>
</organism>
<dbReference type="PANTHER" id="PTHR23526">
    <property type="entry name" value="INTEGRAL MEMBRANE TRANSPORT PROTEIN-RELATED"/>
    <property type="match status" value="1"/>
</dbReference>
<feature type="transmembrane region" description="Helical" evidence="4">
    <location>
        <begin position="257"/>
        <end position="277"/>
    </location>
</feature>
<dbReference type="OrthoDB" id="1117124at2"/>
<dbReference type="Gene3D" id="1.20.1250.20">
    <property type="entry name" value="MFS general substrate transporter like domains"/>
    <property type="match status" value="2"/>
</dbReference>
<sequence length="440" mass="48045">MDKARIYNRLGKIYDRINNEEDARVCKDIPDDVCRYTPLNYFLIIISNTLTQLGDVLSNPKTVLAWLMNYVNAPIFLISFIVPIRESGSMLPQIVIASYIRRMPVRKWVWVVGSLLQFVSIAGIGIVALHFEGEKAGWLIILLLITFSLARGLCSVASKDVLGKTIPKTRRGRLKGYASSFSGVLVIVAGLFMIFKTNSDTGIEFYGIVLFFAASLWVLAAAVYSGIKEYSGETAGGGNALKEAFDRLNILKKDKPFRNFVISRSLLLSSALTAPFYVVLAQNQLGTDIYILGLFIIANGIASSVSAPFWGKMADTSSKGVMVKAAIITSALGILVFAVISWVPFLRESSWFYPFTFFILGIAHSGVRLGRKTYIVDLAGGNKRTDYVAVSNTVIGVILLITGGISALVSLISVEGIILVLSFFGIAGAWTSSRLPDVED</sequence>
<feature type="transmembrane region" description="Helical" evidence="4">
    <location>
        <begin position="351"/>
        <end position="367"/>
    </location>
</feature>
<feature type="transmembrane region" description="Helical" evidence="4">
    <location>
        <begin position="411"/>
        <end position="430"/>
    </location>
</feature>
<accession>A0A1M6K1K4</accession>
<evidence type="ECO:0000256" key="2">
    <source>
        <dbReference type="ARBA" id="ARBA00022989"/>
    </source>
</evidence>
<dbReference type="EMBL" id="FQZE01000022">
    <property type="protein sequence ID" value="SHJ52794.1"/>
    <property type="molecule type" value="Genomic_DNA"/>
</dbReference>
<evidence type="ECO:0000313" key="6">
    <source>
        <dbReference type="Proteomes" id="UP000184050"/>
    </source>
</evidence>
<evidence type="ECO:0000313" key="5">
    <source>
        <dbReference type="EMBL" id="SHJ52794.1"/>
    </source>
</evidence>
<dbReference type="GO" id="GO:0022857">
    <property type="term" value="F:transmembrane transporter activity"/>
    <property type="evidence" value="ECO:0007669"/>
    <property type="project" value="InterPro"/>
</dbReference>
<protein>
    <submittedName>
        <fullName evidence="5">Major Facilitator Superfamily protein</fullName>
    </submittedName>
</protein>
<dbReference type="SUPFAM" id="SSF103473">
    <property type="entry name" value="MFS general substrate transporter"/>
    <property type="match status" value="1"/>
</dbReference>
<gene>
    <name evidence="5" type="ORF">SAMN05444280_1223</name>
</gene>
<dbReference type="PANTHER" id="PTHR23526:SF2">
    <property type="entry name" value="MAJOR FACILITATOR SUPERFAMILY (MFS) PROFILE DOMAIN-CONTAINING PROTEIN"/>
    <property type="match status" value="1"/>
</dbReference>
<keyword evidence="2 4" id="KW-1133">Transmembrane helix</keyword>
<dbReference type="RefSeq" id="WP_073170498.1">
    <property type="nucleotide sequence ID" value="NZ_FQZE01000022.1"/>
</dbReference>
<feature type="transmembrane region" description="Helical" evidence="4">
    <location>
        <begin position="289"/>
        <end position="310"/>
    </location>
</feature>
<keyword evidence="6" id="KW-1185">Reference proteome</keyword>
<dbReference type="CDD" id="cd06174">
    <property type="entry name" value="MFS"/>
    <property type="match status" value="1"/>
</dbReference>
<evidence type="ECO:0000256" key="1">
    <source>
        <dbReference type="ARBA" id="ARBA00022692"/>
    </source>
</evidence>
<reference evidence="5 6" key="1">
    <citation type="submission" date="2016-11" db="EMBL/GenBank/DDBJ databases">
        <authorList>
            <person name="Jaros S."/>
            <person name="Januszkiewicz K."/>
            <person name="Wedrychowicz H."/>
        </authorList>
    </citation>
    <scope>NUCLEOTIDE SEQUENCE [LARGE SCALE GENOMIC DNA]</scope>
    <source>
        <strain evidence="5 6">DSM 27063</strain>
    </source>
</reference>
<evidence type="ECO:0000256" key="3">
    <source>
        <dbReference type="ARBA" id="ARBA00023136"/>
    </source>
</evidence>
<proteinExistence type="predicted"/>
<feature type="transmembrane region" description="Helical" evidence="4">
    <location>
        <begin position="177"/>
        <end position="195"/>
    </location>
</feature>
<keyword evidence="1 4" id="KW-0812">Transmembrane</keyword>
<feature type="transmembrane region" description="Helical" evidence="4">
    <location>
        <begin position="387"/>
        <end position="405"/>
    </location>
</feature>
<feature type="transmembrane region" description="Helical" evidence="4">
    <location>
        <begin position="207"/>
        <end position="227"/>
    </location>
</feature>
<feature type="transmembrane region" description="Helical" evidence="4">
    <location>
        <begin position="63"/>
        <end position="84"/>
    </location>
</feature>
<dbReference type="InterPro" id="IPR052528">
    <property type="entry name" value="Sugar_transport-like"/>
</dbReference>
<dbReference type="Pfam" id="PF07690">
    <property type="entry name" value="MFS_1"/>
    <property type="match status" value="1"/>
</dbReference>
<feature type="transmembrane region" description="Helical" evidence="4">
    <location>
        <begin position="137"/>
        <end position="156"/>
    </location>
</feature>
<dbReference type="AlphaFoldDB" id="A0A1M6K1K4"/>
<dbReference type="STRING" id="1168035.SAMN05444280_1223"/>
<dbReference type="InterPro" id="IPR036259">
    <property type="entry name" value="MFS_trans_sf"/>
</dbReference>
<dbReference type="Proteomes" id="UP000184050">
    <property type="component" value="Unassembled WGS sequence"/>
</dbReference>
<feature type="transmembrane region" description="Helical" evidence="4">
    <location>
        <begin position="322"/>
        <end position="345"/>
    </location>
</feature>
<feature type="transmembrane region" description="Helical" evidence="4">
    <location>
        <begin position="108"/>
        <end position="131"/>
    </location>
</feature>
<name>A0A1M6K1K4_9BACT</name>